<dbReference type="InParanoid" id="C8XBB8"/>
<dbReference type="EMBL" id="CP001737">
    <property type="protein sequence ID" value="ACV77380.1"/>
    <property type="molecule type" value="Genomic_DNA"/>
</dbReference>
<keyword evidence="1" id="KW-0812">Transmembrane</keyword>
<reference evidence="2 3" key="2">
    <citation type="journal article" date="2010" name="Stand. Genomic Sci.">
        <title>Complete genome sequence of Nakamurella multipartita type strain (Y-104).</title>
        <authorList>
            <person name="Tice H."/>
            <person name="Mayilraj S."/>
            <person name="Sims D."/>
            <person name="Lapidus A."/>
            <person name="Nolan M."/>
            <person name="Lucas S."/>
            <person name="Glavina Del Rio T."/>
            <person name="Copeland A."/>
            <person name="Cheng J.F."/>
            <person name="Meincke L."/>
            <person name="Bruce D."/>
            <person name="Goodwin L."/>
            <person name="Pitluck S."/>
            <person name="Ivanova N."/>
            <person name="Mavromatis K."/>
            <person name="Ovchinnikova G."/>
            <person name="Pati A."/>
            <person name="Chen A."/>
            <person name="Palaniappan K."/>
            <person name="Land M."/>
            <person name="Hauser L."/>
            <person name="Chang Y.J."/>
            <person name="Jeffries C.D."/>
            <person name="Detter J.C."/>
            <person name="Brettin T."/>
            <person name="Rohde M."/>
            <person name="Goker M."/>
            <person name="Bristow J."/>
            <person name="Eisen J.A."/>
            <person name="Markowitz V."/>
            <person name="Hugenholtz P."/>
            <person name="Kyrpides N.C."/>
            <person name="Klenk H.P."/>
            <person name="Chen F."/>
        </authorList>
    </citation>
    <scope>NUCLEOTIDE SEQUENCE [LARGE SCALE GENOMIC DNA]</scope>
    <source>
        <strain evidence="3">ATCC 700099 / DSM 44233 / CIP 104796 / JCM 9543 / NBRC 105858 / Y-104</strain>
    </source>
</reference>
<dbReference type="RefSeq" id="WP_015746294.1">
    <property type="nucleotide sequence ID" value="NC_013235.1"/>
</dbReference>
<keyword evidence="1" id="KW-1133">Transmembrane helix</keyword>
<evidence type="ECO:0000256" key="1">
    <source>
        <dbReference type="SAM" id="Phobius"/>
    </source>
</evidence>
<feature type="transmembrane region" description="Helical" evidence="1">
    <location>
        <begin position="131"/>
        <end position="151"/>
    </location>
</feature>
<evidence type="ECO:0000313" key="2">
    <source>
        <dbReference type="EMBL" id="ACV77380.1"/>
    </source>
</evidence>
<dbReference type="KEGG" id="nml:Namu_0971"/>
<gene>
    <name evidence="2" type="ordered locus">Namu_0971</name>
</gene>
<dbReference type="AlphaFoldDB" id="C8XBB8"/>
<evidence type="ECO:0000313" key="3">
    <source>
        <dbReference type="Proteomes" id="UP000002218"/>
    </source>
</evidence>
<sequence>MSARPAAAAQLDPASAPAVGRRRRLWRWAARVIVLIVAAITIMMVALAIGMRLNDRAIEDHLATATATVLSVSPLRTGIEFVDASGATVRPDGGVLYPGLLTVGLQFVVEYSSVDPQVARVAGRTASVGTIMIAGTLAVTYLLAGPAIWWCRRRSRLPLWGSRRGPGHTAPPPS</sequence>
<organism evidence="2 3">
    <name type="scientific">Nakamurella multipartita (strain ATCC 700099 / DSM 44233 / CIP 104796 / JCM 9543 / NBRC 105858 / Y-104)</name>
    <name type="common">Microsphaera multipartita</name>
    <dbReference type="NCBI Taxonomy" id="479431"/>
    <lineage>
        <taxon>Bacteria</taxon>
        <taxon>Bacillati</taxon>
        <taxon>Actinomycetota</taxon>
        <taxon>Actinomycetes</taxon>
        <taxon>Nakamurellales</taxon>
        <taxon>Nakamurellaceae</taxon>
        <taxon>Nakamurella</taxon>
    </lineage>
</organism>
<name>C8XBB8_NAKMY</name>
<dbReference type="eggNOG" id="ENOG50337MI">
    <property type="taxonomic scope" value="Bacteria"/>
</dbReference>
<proteinExistence type="predicted"/>
<reference evidence="3" key="1">
    <citation type="submission" date="2009-09" db="EMBL/GenBank/DDBJ databases">
        <title>The complete genome of Nakamurella multipartita DSM 44233.</title>
        <authorList>
            <consortium name="US DOE Joint Genome Institute (JGI-PGF)"/>
            <person name="Lucas S."/>
            <person name="Copeland A."/>
            <person name="Lapidus A."/>
            <person name="Glavina del Rio T."/>
            <person name="Dalin E."/>
            <person name="Tice H."/>
            <person name="Bruce D."/>
            <person name="Goodwin L."/>
            <person name="Pitluck S."/>
            <person name="Kyrpides N."/>
            <person name="Mavromatis K."/>
            <person name="Ivanova N."/>
            <person name="Ovchinnikova G."/>
            <person name="Sims D."/>
            <person name="Meincke L."/>
            <person name="Brettin T."/>
            <person name="Detter J.C."/>
            <person name="Han C."/>
            <person name="Larimer F."/>
            <person name="Land M."/>
            <person name="Hauser L."/>
            <person name="Markowitz V."/>
            <person name="Cheng J.-F."/>
            <person name="Hugenholtz P."/>
            <person name="Woyke T."/>
            <person name="Wu D."/>
            <person name="Klenk H.-P."/>
            <person name="Eisen J.A."/>
        </authorList>
    </citation>
    <scope>NUCLEOTIDE SEQUENCE [LARGE SCALE GENOMIC DNA]</scope>
    <source>
        <strain evidence="3">ATCC 700099 / DSM 44233 / CIP 104796 / JCM 9543 / NBRC 105858 / Y-104</strain>
    </source>
</reference>
<keyword evidence="3" id="KW-1185">Reference proteome</keyword>
<dbReference type="HOGENOM" id="CLU_122360_1_1_11"/>
<dbReference type="STRING" id="479431.Namu_0971"/>
<protein>
    <submittedName>
        <fullName evidence="2">Uncharacterized protein</fullName>
    </submittedName>
</protein>
<feature type="transmembrane region" description="Helical" evidence="1">
    <location>
        <begin position="28"/>
        <end position="49"/>
    </location>
</feature>
<keyword evidence="1" id="KW-0472">Membrane</keyword>
<accession>C8XBB8</accession>
<dbReference type="Proteomes" id="UP000002218">
    <property type="component" value="Chromosome"/>
</dbReference>
<dbReference type="OrthoDB" id="4426042at2"/>